<protein>
    <recommendedName>
        <fullName evidence="2">DUF559 domain-containing protein</fullName>
    </recommendedName>
</protein>
<dbReference type="InterPro" id="IPR007569">
    <property type="entry name" value="DUF559"/>
</dbReference>
<dbReference type="PANTHER" id="PTHR38590:SF1">
    <property type="entry name" value="BLL0828 PROTEIN"/>
    <property type="match status" value="1"/>
</dbReference>
<feature type="region of interest" description="Disordered" evidence="1">
    <location>
        <begin position="344"/>
        <end position="388"/>
    </location>
</feature>
<dbReference type="eggNOG" id="COG2852">
    <property type="taxonomic scope" value="Bacteria"/>
</dbReference>
<reference evidence="3 4" key="1">
    <citation type="submission" date="2010-01" db="EMBL/GenBank/DDBJ databases">
        <title>The complete genome of Thermobispora bispora DSM 43833.</title>
        <authorList>
            <consortium name="US DOE Joint Genome Institute (JGI-PGF)"/>
            <person name="Lucas S."/>
            <person name="Copeland A."/>
            <person name="Lapidus A."/>
            <person name="Glavina del Rio T."/>
            <person name="Dalin E."/>
            <person name="Tice H."/>
            <person name="Bruce D."/>
            <person name="Goodwin L."/>
            <person name="Pitluck S."/>
            <person name="Kyrpides N."/>
            <person name="Mavromatis K."/>
            <person name="Ivanova N."/>
            <person name="Mikhailova N."/>
            <person name="Chertkov O."/>
            <person name="Brettin T."/>
            <person name="Detter J.C."/>
            <person name="Han C."/>
            <person name="Larimer F."/>
            <person name="Land M."/>
            <person name="Hauser L."/>
            <person name="Markowitz V."/>
            <person name="Cheng J.-F."/>
            <person name="Hugenholtz P."/>
            <person name="Woyke T."/>
            <person name="Wu D."/>
            <person name="Jando M."/>
            <person name="Schneider S."/>
            <person name="Klenk H.-P."/>
            <person name="Eisen J.A."/>
        </authorList>
    </citation>
    <scope>NUCLEOTIDE SEQUENCE [LARGE SCALE GENOMIC DNA]</scope>
    <source>
        <strain evidence="4">ATCC 19993 / DSM 43833 / CBS 139.67 / JCM 10125 / KCTC 9307 / NBRC 14880 / R51</strain>
    </source>
</reference>
<dbReference type="HOGENOM" id="CLU_825457_0_0_11"/>
<evidence type="ECO:0000256" key="1">
    <source>
        <dbReference type="SAM" id="MobiDB-lite"/>
    </source>
</evidence>
<name>D6Y5D5_THEBD</name>
<organism evidence="3 4">
    <name type="scientific">Thermobispora bispora (strain ATCC 19993 / DSM 43833 / CBS 139.67 / JCM 10125 / KCTC 9307 / NBRC 14880 / R51)</name>
    <dbReference type="NCBI Taxonomy" id="469371"/>
    <lineage>
        <taxon>Bacteria</taxon>
        <taxon>Bacillati</taxon>
        <taxon>Actinomycetota</taxon>
        <taxon>Actinomycetes</taxon>
        <taxon>Streptosporangiales</taxon>
        <taxon>Streptosporangiaceae</taxon>
        <taxon>Thermobispora</taxon>
    </lineage>
</organism>
<keyword evidence="4" id="KW-1185">Reference proteome</keyword>
<gene>
    <name evidence="3" type="ordered locus">Tbis_2629</name>
</gene>
<dbReference type="Pfam" id="PF04480">
    <property type="entry name" value="DUF559"/>
    <property type="match status" value="1"/>
</dbReference>
<evidence type="ECO:0000313" key="3">
    <source>
        <dbReference type="EMBL" id="ADG89330.1"/>
    </source>
</evidence>
<dbReference type="SUPFAM" id="SSF52980">
    <property type="entry name" value="Restriction endonuclease-like"/>
    <property type="match status" value="1"/>
</dbReference>
<dbReference type="InterPro" id="IPR047216">
    <property type="entry name" value="Endonuclease_DUF559_bact"/>
</dbReference>
<dbReference type="RefSeq" id="WP_013132863.1">
    <property type="nucleotide sequence ID" value="NC_014165.1"/>
</dbReference>
<dbReference type="STRING" id="469371.Tbis_2629"/>
<dbReference type="Proteomes" id="UP000006640">
    <property type="component" value="Chromosome"/>
</dbReference>
<evidence type="ECO:0000259" key="2">
    <source>
        <dbReference type="Pfam" id="PF04480"/>
    </source>
</evidence>
<dbReference type="PANTHER" id="PTHR38590">
    <property type="entry name" value="BLL0828 PROTEIN"/>
    <property type="match status" value="1"/>
</dbReference>
<proteinExistence type="predicted"/>
<dbReference type="InterPro" id="IPR011335">
    <property type="entry name" value="Restrct_endonuc-II-like"/>
</dbReference>
<dbReference type="KEGG" id="tbi:Tbis_2629"/>
<dbReference type="AlphaFoldDB" id="D6Y5D5"/>
<feature type="domain" description="DUF559" evidence="2">
    <location>
        <begin position="272"/>
        <end position="336"/>
    </location>
</feature>
<dbReference type="Gene3D" id="3.40.960.10">
    <property type="entry name" value="VSR Endonuclease"/>
    <property type="match status" value="1"/>
</dbReference>
<sequence length="388" mass="42065">MASAWAELPTGRVVRLTGADAEAIALAIEPLPEAAPAIITCRPRPARTTVELVTAILDELERIAIGLFPAWLPGATGITGTGGANVPAVRALALRAAAAIPRFAPFLADLAERSLRRTTGVRSRFAPEVRAGGLARVLATAYQRRGVAILMNVPARLSPAEADVLAAACDWLAYRGGYGVWLTGGPLPTDRVETVTITLPAELELLRRTLPPTEHEDDALPVVGYPPIAGQPHPASTAEQTLERALAECPWAAGRAWNQTYQSDPLVNPIRIDLLWRAERLAVEIDGPEHGRPLRRAADQQRDLRLSQDGYTVLRFTNDQVLTDIDNVLNRLRHTLEARRSGTLEGIDHVRHDPLAAPERPAPGADGRGPRTVQPRAQGALWRDARRR</sequence>
<evidence type="ECO:0000313" key="4">
    <source>
        <dbReference type="Proteomes" id="UP000006640"/>
    </source>
</evidence>
<feature type="compositionally biased region" description="Basic and acidic residues" evidence="1">
    <location>
        <begin position="344"/>
        <end position="354"/>
    </location>
</feature>
<dbReference type="EMBL" id="CP001874">
    <property type="protein sequence ID" value="ADG89330.1"/>
    <property type="molecule type" value="Genomic_DNA"/>
</dbReference>
<accession>D6Y5D5</accession>